<dbReference type="Pfam" id="PF13568">
    <property type="entry name" value="OMP_b-brl_2"/>
    <property type="match status" value="1"/>
</dbReference>
<feature type="chain" id="PRO_5042123607" evidence="1">
    <location>
        <begin position="20"/>
        <end position="221"/>
    </location>
</feature>
<accession>A0AAE3UHX9</accession>
<dbReference type="RefSeq" id="WP_314514783.1">
    <property type="nucleotide sequence ID" value="NZ_JASJOU010000010.1"/>
</dbReference>
<feature type="domain" description="Outer membrane protein beta-barrel" evidence="2">
    <location>
        <begin position="19"/>
        <end position="190"/>
    </location>
</feature>
<gene>
    <name evidence="3" type="ORF">QNI22_25150</name>
</gene>
<dbReference type="EMBL" id="JASJOU010000010">
    <property type="protein sequence ID" value="MDJ1503972.1"/>
    <property type="molecule type" value="Genomic_DNA"/>
</dbReference>
<proteinExistence type="predicted"/>
<keyword evidence="1" id="KW-0732">Signal</keyword>
<sequence>MKKIALLFFAAFLSVQAFSQVKLGFKFSPAVAFNSAVTERDYDVVGKNGSGLRFSAGPVMDFFFADNYAFHTGLWYTVKRSGIEGTVKGTNLSSVYNMQYLQVPLALKFFTNEIATDMKIYFLIGGTLDAKLAEKPLDKPTNYIYNSVNGKNAFRPADAGLLLGAGSELIMGTNTAVFFGLSYNRGLVNALGNNVKNGSDRVNDFVKVRNSMFSLDLGVKF</sequence>
<reference evidence="3" key="1">
    <citation type="submission" date="2023-05" db="EMBL/GenBank/DDBJ databases">
        <authorList>
            <person name="Zhang X."/>
        </authorList>
    </citation>
    <scope>NUCLEOTIDE SEQUENCE</scope>
    <source>
        <strain evidence="3">BD1B2-1</strain>
    </source>
</reference>
<feature type="signal peptide" evidence="1">
    <location>
        <begin position="1"/>
        <end position="19"/>
    </location>
</feature>
<evidence type="ECO:0000259" key="2">
    <source>
        <dbReference type="Pfam" id="PF13568"/>
    </source>
</evidence>
<protein>
    <submittedName>
        <fullName evidence="3">Porin family protein</fullName>
    </submittedName>
</protein>
<dbReference type="AlphaFoldDB" id="A0AAE3UHX9"/>
<comment type="caution">
    <text evidence="3">The sequence shown here is derived from an EMBL/GenBank/DDBJ whole genome shotgun (WGS) entry which is preliminary data.</text>
</comment>
<organism evidence="3 4">
    <name type="scientific">Xanthocytophaga agilis</name>
    <dbReference type="NCBI Taxonomy" id="3048010"/>
    <lineage>
        <taxon>Bacteria</taxon>
        <taxon>Pseudomonadati</taxon>
        <taxon>Bacteroidota</taxon>
        <taxon>Cytophagia</taxon>
        <taxon>Cytophagales</taxon>
        <taxon>Rhodocytophagaceae</taxon>
        <taxon>Xanthocytophaga</taxon>
    </lineage>
</organism>
<keyword evidence="4" id="KW-1185">Reference proteome</keyword>
<dbReference type="Proteomes" id="UP001232063">
    <property type="component" value="Unassembled WGS sequence"/>
</dbReference>
<name>A0AAE3UHX9_9BACT</name>
<evidence type="ECO:0000256" key="1">
    <source>
        <dbReference type="SAM" id="SignalP"/>
    </source>
</evidence>
<dbReference type="InterPro" id="IPR025665">
    <property type="entry name" value="Beta-barrel_OMP_2"/>
</dbReference>
<evidence type="ECO:0000313" key="3">
    <source>
        <dbReference type="EMBL" id="MDJ1503972.1"/>
    </source>
</evidence>
<evidence type="ECO:0000313" key="4">
    <source>
        <dbReference type="Proteomes" id="UP001232063"/>
    </source>
</evidence>